<dbReference type="AlphaFoldDB" id="A0A179F5C7"/>
<dbReference type="Proteomes" id="UP000078397">
    <property type="component" value="Unassembled WGS sequence"/>
</dbReference>
<dbReference type="RefSeq" id="XP_018138448.1">
    <property type="nucleotide sequence ID" value="XM_018285688.1"/>
</dbReference>
<feature type="signal peptide" evidence="1">
    <location>
        <begin position="1"/>
        <end position="19"/>
    </location>
</feature>
<dbReference type="EMBL" id="LSBJ02000008">
    <property type="protein sequence ID" value="OAQ60570.1"/>
    <property type="molecule type" value="Genomic_DNA"/>
</dbReference>
<dbReference type="STRING" id="1380566.A0A179F5C7"/>
<dbReference type="OrthoDB" id="2422134at2759"/>
<reference evidence="2 3" key="1">
    <citation type="journal article" date="2016" name="PLoS Pathog.">
        <title>Biosynthesis of antibiotic leucinostatins in bio-control fungus Purpureocillium lilacinum and their inhibition on phytophthora revealed by genome mining.</title>
        <authorList>
            <person name="Wang G."/>
            <person name="Liu Z."/>
            <person name="Lin R."/>
            <person name="Li E."/>
            <person name="Mao Z."/>
            <person name="Ling J."/>
            <person name="Yang Y."/>
            <person name="Yin W.B."/>
            <person name="Xie B."/>
        </authorList>
    </citation>
    <scope>NUCLEOTIDE SEQUENCE [LARGE SCALE GENOMIC DNA]</scope>
    <source>
        <strain evidence="2">170</strain>
    </source>
</reference>
<evidence type="ECO:0000313" key="3">
    <source>
        <dbReference type="Proteomes" id="UP000078397"/>
    </source>
</evidence>
<dbReference type="KEGG" id="pchm:VFPPC_06695"/>
<sequence length="200" mass="22461">MVSAKLILSYLALSSVATAAPPPNNTDLYYADITTIDTNVKKLTAKAKSYTGGLIWLVPQIPLALQAAVATANAGVHSSRMPKPLPVEDLLRLTEHVNKTLAVDNPIAVDTFIAKKALYEEAGLKLAIHLSLKVFRRCSCVWRIILWRGCRVMRRRIRLRLRRGIFRLLRRRCRGVLMRMRDGLCCENETTLCCARCSKV</sequence>
<evidence type="ECO:0000256" key="1">
    <source>
        <dbReference type="SAM" id="SignalP"/>
    </source>
</evidence>
<dbReference type="Pfam" id="PF12296">
    <property type="entry name" value="HsbA"/>
    <property type="match status" value="1"/>
</dbReference>
<accession>A0A179F5C7</accession>
<protein>
    <submittedName>
        <fullName evidence="2">Hydrophobic surface binding protein A domain-containing protein</fullName>
    </submittedName>
</protein>
<keyword evidence="3" id="KW-1185">Reference proteome</keyword>
<dbReference type="GeneID" id="28849682"/>
<comment type="caution">
    <text evidence="2">The sequence shown here is derived from an EMBL/GenBank/DDBJ whole genome shotgun (WGS) entry which is preliminary data.</text>
</comment>
<evidence type="ECO:0000313" key="2">
    <source>
        <dbReference type="EMBL" id="OAQ60570.1"/>
    </source>
</evidence>
<keyword evidence="1" id="KW-0732">Signal</keyword>
<dbReference type="InterPro" id="IPR021054">
    <property type="entry name" value="Cell_wall_mannoprotein_1"/>
</dbReference>
<name>A0A179F5C7_METCM</name>
<organism evidence="2 3">
    <name type="scientific">Pochonia chlamydosporia 170</name>
    <dbReference type="NCBI Taxonomy" id="1380566"/>
    <lineage>
        <taxon>Eukaryota</taxon>
        <taxon>Fungi</taxon>
        <taxon>Dikarya</taxon>
        <taxon>Ascomycota</taxon>
        <taxon>Pezizomycotina</taxon>
        <taxon>Sordariomycetes</taxon>
        <taxon>Hypocreomycetidae</taxon>
        <taxon>Hypocreales</taxon>
        <taxon>Clavicipitaceae</taxon>
        <taxon>Pochonia</taxon>
    </lineage>
</organism>
<gene>
    <name evidence="2" type="ORF">VFPPC_06695</name>
</gene>
<proteinExistence type="predicted"/>
<feature type="chain" id="PRO_5008101331" evidence="1">
    <location>
        <begin position="20"/>
        <end position="200"/>
    </location>
</feature>